<protein>
    <submittedName>
        <fullName evidence="2">Uncharacterized protein</fullName>
    </submittedName>
</protein>
<dbReference type="EMBL" id="JAALHA020000001">
    <property type="protein sequence ID" value="MDR9893262.1"/>
    <property type="molecule type" value="Genomic_DNA"/>
</dbReference>
<keyword evidence="1" id="KW-0812">Transmembrane</keyword>
<keyword evidence="1" id="KW-0472">Membrane</keyword>
<keyword evidence="3" id="KW-1185">Reference proteome</keyword>
<sequence>MKFLAMFPVVSIVSAIVISLSPATVLVAIAGGLIGAGATLEMQQWKTTI</sequence>
<evidence type="ECO:0000313" key="3">
    <source>
        <dbReference type="Proteomes" id="UP000667802"/>
    </source>
</evidence>
<evidence type="ECO:0000256" key="1">
    <source>
        <dbReference type="SAM" id="Phobius"/>
    </source>
</evidence>
<evidence type="ECO:0000313" key="2">
    <source>
        <dbReference type="EMBL" id="MDR9893262.1"/>
    </source>
</evidence>
<feature type="transmembrane region" description="Helical" evidence="1">
    <location>
        <begin position="12"/>
        <end position="36"/>
    </location>
</feature>
<name>A0AAP5I3V1_9CYAN</name>
<proteinExistence type="predicted"/>
<gene>
    <name evidence="2" type="ORF">G7B40_001505</name>
</gene>
<dbReference type="AlphaFoldDB" id="A0AAP5I3V1"/>
<dbReference type="RefSeq" id="WP_208345879.1">
    <property type="nucleotide sequence ID" value="NZ_CAWQFN010000758.1"/>
</dbReference>
<reference evidence="3" key="1">
    <citation type="journal article" date="2021" name="Science">
        <title>Hunting the eagle killer: A cyanobacterial neurotoxin causes vacuolar myelinopathy.</title>
        <authorList>
            <person name="Breinlinger S."/>
            <person name="Phillips T.J."/>
            <person name="Haram B.N."/>
            <person name="Mares J."/>
            <person name="Martinez Yerena J.A."/>
            <person name="Hrouzek P."/>
            <person name="Sobotka R."/>
            <person name="Henderson W.M."/>
            <person name="Schmieder P."/>
            <person name="Williams S.M."/>
            <person name="Lauderdale J.D."/>
            <person name="Wilde H.D."/>
            <person name="Gerrin W."/>
            <person name="Kust A."/>
            <person name="Washington J.W."/>
            <person name="Wagner C."/>
            <person name="Geier B."/>
            <person name="Liebeke M."/>
            <person name="Enke H."/>
            <person name="Niedermeyer T.H.J."/>
            <person name="Wilde S.B."/>
        </authorList>
    </citation>
    <scope>NUCLEOTIDE SEQUENCE [LARGE SCALE GENOMIC DNA]</scope>
    <source>
        <strain evidence="3">Thurmond2011</strain>
    </source>
</reference>
<keyword evidence="1" id="KW-1133">Transmembrane helix</keyword>
<organism evidence="2 3">
    <name type="scientific">Aetokthonos hydrillicola Thurmond2011</name>
    <dbReference type="NCBI Taxonomy" id="2712845"/>
    <lineage>
        <taxon>Bacteria</taxon>
        <taxon>Bacillati</taxon>
        <taxon>Cyanobacteriota</taxon>
        <taxon>Cyanophyceae</taxon>
        <taxon>Nostocales</taxon>
        <taxon>Hapalosiphonaceae</taxon>
        <taxon>Aetokthonos</taxon>
    </lineage>
</organism>
<comment type="caution">
    <text evidence="2">The sequence shown here is derived from an EMBL/GenBank/DDBJ whole genome shotgun (WGS) entry which is preliminary data.</text>
</comment>
<dbReference type="Proteomes" id="UP000667802">
    <property type="component" value="Unassembled WGS sequence"/>
</dbReference>
<accession>A0AAP5I3V1</accession>